<comment type="caution">
    <text evidence="2">The sequence shown here is derived from an EMBL/GenBank/DDBJ whole genome shotgun (WGS) entry which is preliminary data.</text>
</comment>
<keyword evidence="1" id="KW-1133">Transmembrane helix</keyword>
<evidence type="ECO:0000313" key="3">
    <source>
        <dbReference type="Proteomes" id="UP000249341"/>
    </source>
</evidence>
<sequence>MSAVSLAVAVAVGIVAGLAVCAPLRRRGLPLWLPFAAGVGAAVLASVVTRLSNAERTSLTLIEFLLQILFAGAGLAAVAVTARNER</sequence>
<reference evidence="2 3" key="1">
    <citation type="submission" date="2018-06" db="EMBL/GenBank/DDBJ databases">
        <title>Genomic Encyclopedia of Type Strains, Phase III (KMG-III): the genomes of soil and plant-associated and newly described type strains.</title>
        <authorList>
            <person name="Whitman W."/>
        </authorList>
    </citation>
    <scope>NUCLEOTIDE SEQUENCE [LARGE SCALE GENOMIC DNA]</scope>
    <source>
        <strain evidence="2 3">CGMCC 4.7090</strain>
    </source>
</reference>
<dbReference type="AlphaFoldDB" id="A0A327ZD62"/>
<keyword evidence="1" id="KW-0472">Membrane</keyword>
<name>A0A327ZD62_9ACTN</name>
<gene>
    <name evidence="2" type="ORF">B0I29_107177</name>
</gene>
<keyword evidence="3" id="KW-1185">Reference proteome</keyword>
<evidence type="ECO:0000256" key="1">
    <source>
        <dbReference type="SAM" id="Phobius"/>
    </source>
</evidence>
<proteinExistence type="predicted"/>
<dbReference type="Proteomes" id="UP000249341">
    <property type="component" value="Unassembled WGS sequence"/>
</dbReference>
<evidence type="ECO:0000313" key="2">
    <source>
        <dbReference type="EMBL" id="RAK36915.1"/>
    </source>
</evidence>
<organism evidence="2 3">
    <name type="scientific">Actinoplanes lutulentus</name>
    <dbReference type="NCBI Taxonomy" id="1287878"/>
    <lineage>
        <taxon>Bacteria</taxon>
        <taxon>Bacillati</taxon>
        <taxon>Actinomycetota</taxon>
        <taxon>Actinomycetes</taxon>
        <taxon>Micromonosporales</taxon>
        <taxon>Micromonosporaceae</taxon>
        <taxon>Actinoplanes</taxon>
    </lineage>
</organism>
<accession>A0A327ZD62</accession>
<keyword evidence="1" id="KW-0812">Transmembrane</keyword>
<feature type="transmembrane region" description="Helical" evidence="1">
    <location>
        <begin position="61"/>
        <end position="82"/>
    </location>
</feature>
<protein>
    <submittedName>
        <fullName evidence="2">Uncharacterized protein</fullName>
    </submittedName>
</protein>
<feature type="transmembrane region" description="Helical" evidence="1">
    <location>
        <begin position="31"/>
        <end position="49"/>
    </location>
</feature>
<dbReference type="RefSeq" id="WP_111650112.1">
    <property type="nucleotide sequence ID" value="NZ_JACHWI010000001.1"/>
</dbReference>
<dbReference type="EMBL" id="QLMJ01000007">
    <property type="protein sequence ID" value="RAK36915.1"/>
    <property type="molecule type" value="Genomic_DNA"/>
</dbReference>